<dbReference type="HOGENOM" id="CLU_1472251_0_0_4"/>
<dbReference type="Gene3D" id="1.10.150.320">
    <property type="entry name" value="Photosystem II 12 kDa extrinsic protein"/>
    <property type="match status" value="1"/>
</dbReference>
<accession>W0PHC1</accession>
<organism evidence="3 4">
    <name type="scientific">Advenella mimigardefordensis (strain DSM 17166 / LMG 22922 / DPN7)</name>
    <dbReference type="NCBI Taxonomy" id="1247726"/>
    <lineage>
        <taxon>Bacteria</taxon>
        <taxon>Pseudomonadati</taxon>
        <taxon>Pseudomonadota</taxon>
        <taxon>Betaproteobacteria</taxon>
        <taxon>Burkholderiales</taxon>
        <taxon>Alcaligenaceae</taxon>
    </lineage>
</organism>
<dbReference type="PANTHER" id="PTHR21180">
    <property type="entry name" value="ENDONUCLEASE/EXONUCLEASE/PHOSPHATASE FAMILY DOMAIN-CONTAINING PROTEIN 1"/>
    <property type="match status" value="1"/>
</dbReference>
<dbReference type="Pfam" id="PF12836">
    <property type="entry name" value="HHH_3"/>
    <property type="match status" value="1"/>
</dbReference>
<dbReference type="GO" id="GO:0015627">
    <property type="term" value="C:type II protein secretion system complex"/>
    <property type="evidence" value="ECO:0007669"/>
    <property type="project" value="TreeGrafter"/>
</dbReference>
<dbReference type="GO" id="GO:0003677">
    <property type="term" value="F:DNA binding"/>
    <property type="evidence" value="ECO:0007669"/>
    <property type="project" value="InterPro"/>
</dbReference>
<gene>
    <name evidence="3" type="ORF">MIM_c22730</name>
</gene>
<keyword evidence="4" id="KW-1185">Reference proteome</keyword>
<dbReference type="RefSeq" id="WP_158318729.1">
    <property type="nucleotide sequence ID" value="NZ_CP003915.1"/>
</dbReference>
<evidence type="ECO:0000256" key="1">
    <source>
        <dbReference type="SAM" id="MobiDB-lite"/>
    </source>
</evidence>
<dbReference type="OrthoDB" id="8688253at2"/>
<feature type="domain" description="Helix-hairpin-helix DNA-binding motif class 1" evidence="2">
    <location>
        <begin position="53"/>
        <end position="72"/>
    </location>
</feature>
<dbReference type="eggNOG" id="COG1555">
    <property type="taxonomic scope" value="Bacteria"/>
</dbReference>
<feature type="compositionally biased region" description="Low complexity" evidence="1">
    <location>
        <begin position="173"/>
        <end position="187"/>
    </location>
</feature>
<dbReference type="PATRIC" id="fig|1247726.3.peg.2498"/>
<dbReference type="EMBL" id="CP003915">
    <property type="protein sequence ID" value="AHG64348.1"/>
    <property type="molecule type" value="Genomic_DNA"/>
</dbReference>
<reference evidence="3 4" key="1">
    <citation type="journal article" date="2014" name="Microbiology">
        <title>Unravelling the complete genome sequence of Advenella mimigardefordensis strain DPN7T and novel insights in the catabolism of the xenobiotic polythioester precursor 3,3'-dithiodipropionate.</title>
        <authorList>
            <person name="Wubbeler J.H."/>
            <person name="Hiessl S."/>
            <person name="Schuldes J."/>
            <person name="Thurmer A."/>
            <person name="Daniel R."/>
            <person name="Steinbuchel A."/>
        </authorList>
    </citation>
    <scope>NUCLEOTIDE SEQUENCE [LARGE SCALE GENOMIC DNA]</scope>
    <source>
        <strain evidence="4">DSM 17166 / LMG 22922 / DPN7</strain>
    </source>
</reference>
<feature type="domain" description="Helix-hairpin-helix DNA-binding motif class 1" evidence="2">
    <location>
        <begin position="23"/>
        <end position="42"/>
    </location>
</feature>
<dbReference type="AlphaFoldDB" id="W0PHC1"/>
<dbReference type="InterPro" id="IPR051675">
    <property type="entry name" value="Endo/Exo/Phosphatase_dom_1"/>
</dbReference>
<dbReference type="Proteomes" id="UP000019095">
    <property type="component" value="Chromosome"/>
</dbReference>
<proteinExistence type="predicted"/>
<feature type="compositionally biased region" description="Basic residues" evidence="1">
    <location>
        <begin position="106"/>
        <end position="115"/>
    </location>
</feature>
<feature type="compositionally biased region" description="Basic and acidic residues" evidence="1">
    <location>
        <begin position="135"/>
        <end position="148"/>
    </location>
</feature>
<evidence type="ECO:0000313" key="3">
    <source>
        <dbReference type="EMBL" id="AHG64348.1"/>
    </source>
</evidence>
<dbReference type="SMART" id="SM00278">
    <property type="entry name" value="HhH1"/>
    <property type="match status" value="2"/>
</dbReference>
<dbReference type="KEGG" id="amim:MIM_c22730"/>
<dbReference type="STRING" id="1247726.MIM_c22730"/>
<dbReference type="InterPro" id="IPR003583">
    <property type="entry name" value="Hlx-hairpin-Hlx_DNA-bd_motif"/>
</dbReference>
<feature type="region of interest" description="Disordered" evidence="1">
    <location>
        <begin position="74"/>
        <end position="187"/>
    </location>
</feature>
<dbReference type="PANTHER" id="PTHR21180:SF32">
    <property type="entry name" value="ENDONUCLEASE_EXONUCLEASE_PHOSPHATASE FAMILY DOMAIN-CONTAINING PROTEIN 1"/>
    <property type="match status" value="1"/>
</dbReference>
<dbReference type="GO" id="GO:0006281">
    <property type="term" value="P:DNA repair"/>
    <property type="evidence" value="ECO:0007669"/>
    <property type="project" value="InterPro"/>
</dbReference>
<protein>
    <recommendedName>
        <fullName evidence="2">Helix-hairpin-helix DNA-binding motif class 1 domain-containing protein</fullName>
    </recommendedName>
</protein>
<evidence type="ECO:0000313" key="4">
    <source>
        <dbReference type="Proteomes" id="UP000019095"/>
    </source>
</evidence>
<dbReference type="SUPFAM" id="SSF47781">
    <property type="entry name" value="RuvA domain 2-like"/>
    <property type="match status" value="1"/>
</dbReference>
<sequence length="187" mass="19876">MCFFLASGVSSAHALDLNQATRAQLRTIKGVGDKLADRILAARQKGRFVSMEDVVARVAGMGPKTIQSLLAQGVRTDSPSDDPAALAASMQSSGAKTADTDLNRGRSVRRPKAIRKGTAIDRQHSGHNQNLARRAPADDRQHADHDQGADYSIPAMPLLIQPRPRPITEPVKTQAGTAGTGAAEKTH</sequence>
<name>W0PHC1_ADVMD</name>
<dbReference type="InterPro" id="IPR010994">
    <property type="entry name" value="RuvA_2-like"/>
</dbReference>
<dbReference type="GO" id="GO:0015628">
    <property type="term" value="P:protein secretion by the type II secretion system"/>
    <property type="evidence" value="ECO:0007669"/>
    <property type="project" value="TreeGrafter"/>
</dbReference>
<evidence type="ECO:0000259" key="2">
    <source>
        <dbReference type="SMART" id="SM00278"/>
    </source>
</evidence>